<evidence type="ECO:0000313" key="1">
    <source>
        <dbReference type="EMBL" id="TRM56133.1"/>
    </source>
</evidence>
<reference evidence="1 2" key="1">
    <citation type="journal article" date="2019" name="New Phytol.">
        <title>Comparative genomics reveals unique wood-decay strategies and fruiting body development in the Schizophyllaceae.</title>
        <authorList>
            <person name="Almasi E."/>
            <person name="Sahu N."/>
            <person name="Krizsan K."/>
            <person name="Balint B."/>
            <person name="Kovacs G.M."/>
            <person name="Kiss B."/>
            <person name="Cseklye J."/>
            <person name="Drula E."/>
            <person name="Henrissat B."/>
            <person name="Nagy I."/>
            <person name="Chovatia M."/>
            <person name="Adam C."/>
            <person name="LaButti K."/>
            <person name="Lipzen A."/>
            <person name="Riley R."/>
            <person name="Grigoriev I.V."/>
            <person name="Nagy L.G."/>
        </authorList>
    </citation>
    <scope>NUCLEOTIDE SEQUENCE [LARGE SCALE GENOMIC DNA]</scope>
    <source>
        <strain evidence="1 2">NL-1724</strain>
    </source>
</reference>
<sequence length="85" mass="9503">MVVRCSRTSSSMCPTVLRLTPWMSSKTCRSPIFGVVPLWILGFSDFWAPEGPHPLNGSSPSAWQSPRASRRAPMLSHGRRLQFCI</sequence>
<dbReference type="AlphaFoldDB" id="A0A550BUD3"/>
<protein>
    <submittedName>
        <fullName evidence="1">Uncharacterized protein</fullName>
    </submittedName>
</protein>
<gene>
    <name evidence="1" type="ORF">BD626DRAFT_636030</name>
</gene>
<organism evidence="1 2">
    <name type="scientific">Schizophyllum amplum</name>
    <dbReference type="NCBI Taxonomy" id="97359"/>
    <lineage>
        <taxon>Eukaryota</taxon>
        <taxon>Fungi</taxon>
        <taxon>Dikarya</taxon>
        <taxon>Basidiomycota</taxon>
        <taxon>Agaricomycotina</taxon>
        <taxon>Agaricomycetes</taxon>
        <taxon>Agaricomycetidae</taxon>
        <taxon>Agaricales</taxon>
        <taxon>Schizophyllaceae</taxon>
        <taxon>Schizophyllum</taxon>
    </lineage>
</organism>
<dbReference type="EMBL" id="VDMD01000079">
    <property type="protein sequence ID" value="TRM56133.1"/>
    <property type="molecule type" value="Genomic_DNA"/>
</dbReference>
<comment type="caution">
    <text evidence="1">The sequence shown here is derived from an EMBL/GenBank/DDBJ whole genome shotgun (WGS) entry which is preliminary data.</text>
</comment>
<keyword evidence="2" id="KW-1185">Reference proteome</keyword>
<dbReference type="Proteomes" id="UP000320762">
    <property type="component" value="Unassembled WGS sequence"/>
</dbReference>
<proteinExistence type="predicted"/>
<accession>A0A550BUD3</accession>
<evidence type="ECO:0000313" key="2">
    <source>
        <dbReference type="Proteomes" id="UP000320762"/>
    </source>
</evidence>
<name>A0A550BUD3_9AGAR</name>